<proteinExistence type="predicted"/>
<protein>
    <submittedName>
        <fullName evidence="3">Uncharacterized protein</fullName>
    </submittedName>
</protein>
<dbReference type="AlphaFoldDB" id="A0A915MRY2"/>
<feature type="region of interest" description="Disordered" evidence="1">
    <location>
        <begin position="39"/>
        <end position="62"/>
    </location>
</feature>
<sequence>QGSIELLNIQLREITDELETCRYNNSQLQRELKSLNERHSRAIQKSADDLKSKEDEPSVAKI</sequence>
<dbReference type="WBParaSite" id="scaffold51054_cov305.g25188">
    <property type="protein sequence ID" value="scaffold51054_cov305.g25188"/>
    <property type="gene ID" value="scaffold51054_cov305.g25188"/>
</dbReference>
<name>A0A915MRY2_MELJA</name>
<reference evidence="3" key="1">
    <citation type="submission" date="2022-11" db="UniProtKB">
        <authorList>
            <consortium name="WormBaseParasite"/>
        </authorList>
    </citation>
    <scope>IDENTIFICATION</scope>
</reference>
<keyword evidence="2" id="KW-1185">Reference proteome</keyword>
<accession>A0A915MRY2</accession>
<organism evidence="2 3">
    <name type="scientific">Meloidogyne javanica</name>
    <name type="common">Root-knot nematode worm</name>
    <dbReference type="NCBI Taxonomy" id="6303"/>
    <lineage>
        <taxon>Eukaryota</taxon>
        <taxon>Metazoa</taxon>
        <taxon>Ecdysozoa</taxon>
        <taxon>Nematoda</taxon>
        <taxon>Chromadorea</taxon>
        <taxon>Rhabditida</taxon>
        <taxon>Tylenchina</taxon>
        <taxon>Tylenchomorpha</taxon>
        <taxon>Tylenchoidea</taxon>
        <taxon>Meloidogynidae</taxon>
        <taxon>Meloidogyninae</taxon>
        <taxon>Meloidogyne</taxon>
        <taxon>Meloidogyne incognita group</taxon>
    </lineage>
</organism>
<evidence type="ECO:0000313" key="3">
    <source>
        <dbReference type="WBParaSite" id="scaffold51054_cov305.g25188"/>
    </source>
</evidence>
<evidence type="ECO:0000256" key="1">
    <source>
        <dbReference type="SAM" id="MobiDB-lite"/>
    </source>
</evidence>
<evidence type="ECO:0000313" key="2">
    <source>
        <dbReference type="Proteomes" id="UP000887561"/>
    </source>
</evidence>
<dbReference type="Proteomes" id="UP000887561">
    <property type="component" value="Unplaced"/>
</dbReference>